<evidence type="ECO:0000313" key="2">
    <source>
        <dbReference type="EMBL" id="MCL1632087.1"/>
    </source>
</evidence>
<gene>
    <name evidence="2" type="ORF">M3N64_09000</name>
</gene>
<dbReference type="EMBL" id="JAMAST010000009">
    <property type="protein sequence ID" value="MCL1632087.1"/>
    <property type="molecule type" value="Genomic_DNA"/>
</dbReference>
<dbReference type="Gene3D" id="1.25.40.10">
    <property type="entry name" value="Tetratricopeptide repeat domain"/>
    <property type="match status" value="3"/>
</dbReference>
<feature type="region of interest" description="Disordered" evidence="1">
    <location>
        <begin position="208"/>
        <end position="239"/>
    </location>
</feature>
<dbReference type="Proteomes" id="UP001203004">
    <property type="component" value="Unassembled WGS sequence"/>
</dbReference>
<evidence type="ECO:0000313" key="3">
    <source>
        <dbReference type="Proteomes" id="UP001203004"/>
    </source>
</evidence>
<dbReference type="RefSeq" id="WP_249101370.1">
    <property type="nucleotide sequence ID" value="NZ_JAMAST010000009.1"/>
</dbReference>
<protein>
    <submittedName>
        <fullName evidence="2">Sel1 repeat family protein</fullName>
    </submittedName>
</protein>
<name>A0ABT0MB48_9BACL</name>
<dbReference type="InterPro" id="IPR050767">
    <property type="entry name" value="Sel1_AlgK"/>
</dbReference>
<organism evidence="2 3">
    <name type="scientific">Sporolactobacillus mangiferae</name>
    <dbReference type="NCBI Taxonomy" id="2940498"/>
    <lineage>
        <taxon>Bacteria</taxon>
        <taxon>Bacillati</taxon>
        <taxon>Bacillota</taxon>
        <taxon>Bacilli</taxon>
        <taxon>Bacillales</taxon>
        <taxon>Sporolactobacillaceae</taxon>
        <taxon>Sporolactobacillus</taxon>
    </lineage>
</organism>
<dbReference type="SUPFAM" id="SSF81901">
    <property type="entry name" value="HCP-like"/>
    <property type="match status" value="3"/>
</dbReference>
<feature type="compositionally biased region" description="Polar residues" evidence="1">
    <location>
        <begin position="215"/>
        <end position="224"/>
    </location>
</feature>
<dbReference type="PANTHER" id="PTHR11102:SF160">
    <property type="entry name" value="ERAD-ASSOCIATED E3 UBIQUITIN-PROTEIN LIGASE COMPONENT HRD3"/>
    <property type="match status" value="1"/>
</dbReference>
<reference evidence="2 3" key="1">
    <citation type="submission" date="2022-05" db="EMBL/GenBank/DDBJ databases">
        <title>Sporolactobacillus sp nov CPB3-1, isolated from tree bark (Mangifera indica L.).</title>
        <authorList>
            <person name="Phuengjayaem S."/>
            <person name="Tanasupawat S."/>
        </authorList>
    </citation>
    <scope>NUCLEOTIDE SEQUENCE [LARGE SCALE GENOMIC DNA]</scope>
    <source>
        <strain evidence="2 3">CPB3-1</strain>
    </source>
</reference>
<dbReference type="InterPro" id="IPR006597">
    <property type="entry name" value="Sel1-like"/>
</dbReference>
<proteinExistence type="predicted"/>
<keyword evidence="3" id="KW-1185">Reference proteome</keyword>
<dbReference type="PANTHER" id="PTHR11102">
    <property type="entry name" value="SEL-1-LIKE PROTEIN"/>
    <property type="match status" value="1"/>
</dbReference>
<evidence type="ECO:0000256" key="1">
    <source>
        <dbReference type="SAM" id="MobiDB-lite"/>
    </source>
</evidence>
<comment type="caution">
    <text evidence="2">The sequence shown here is derived from an EMBL/GenBank/DDBJ whole genome shotgun (WGS) entry which is preliminary data.</text>
</comment>
<accession>A0ABT0MB48</accession>
<dbReference type="Pfam" id="PF08238">
    <property type="entry name" value="Sel1"/>
    <property type="match status" value="9"/>
</dbReference>
<sequence length="763" mass="85961">METISERPILADLETDDELNVSLILHVAGEYTGRRHRRHRVIHVQLYQNPEGTLLHGIKQQENEHFLNADGAVDFTMPLRPENMSVKIPYTVLPSLSYGDLISISIHLEDTAAGEVLSEESLDLLTMKSGRLDYFSHQRMREYLRSEPRESIQLAKAAFWVKQNAENIKVVRMGLDIIRERADKGSSDAIKTLAGLYKNPRIAKADQKDAAQWQKRLNQQTSENSEQKKQGAAAKKRPVKITDEASLKTCEQLAESGDQEAQYLIYAYSCTKEGSDYDSSKAFAYLKAAAAAGEQKAVRTLAEAYEKNLIYISSEDVHEYISILDQAAEKKQADAEYILFRIAYTGESLGHEVHADKKDAYSWLLDSAAHGGAQAAYDLWDYFEHGNEFLMDQESALKWLVFAADQGLPKAKTRLGDLYIDGHYIEKDDQKGIALLNEAAALNEWGAQMKQFQGYYEGRYKDVLWEKDRSKAYDLLKRFAHSGNPKACIQIMDKYEQGNELMMEHREAANYLRSASENGDAEAMYRYANILLDGYYVSADPERARQLIDAAAALGYPDAQFALYQFYLDGFKSLKNKRPNRERAYRWLFKAAQTLPSAQYEIWKLSKSDASMDLSIAGKEAADYLFRSATQKYGPALYQVGMALGNGEGVEPNPERGLRLIEEAAACHHPKAVYELAQIRLNGSFGGQETVKDEKEGMHLLLLSAELHYPEACKQVGEWYTEGKLDGESESWIRQIVQVAIDAGIEVGDRASQQTKQEAAAAK</sequence>
<dbReference type="SMART" id="SM00671">
    <property type="entry name" value="SEL1"/>
    <property type="match status" value="8"/>
</dbReference>
<dbReference type="InterPro" id="IPR011990">
    <property type="entry name" value="TPR-like_helical_dom_sf"/>
</dbReference>